<dbReference type="Gene3D" id="3.10.180.10">
    <property type="entry name" value="2,3-Dihydroxybiphenyl 1,2-Dioxygenase, domain 1"/>
    <property type="match status" value="1"/>
</dbReference>
<dbReference type="InterPro" id="IPR004360">
    <property type="entry name" value="Glyas_Fos-R_dOase_dom"/>
</dbReference>
<gene>
    <name evidence="2" type="ORF">JYB85_03540</name>
</gene>
<proteinExistence type="predicted"/>
<dbReference type="InterPro" id="IPR029068">
    <property type="entry name" value="Glyas_Bleomycin-R_OHBP_Dase"/>
</dbReference>
<sequence>MRMNQITLPATDLAAAVDFYLTLGAVQIVDTPHYARFVCPEGDSSFSLHLVDAQMLQESGWRIYFESDRLDAWVEELQQAGLAFESLPRDERWLWREARLRDPAGNQVVLFHGGDNRLSPPWRVDIRKNATA</sequence>
<dbReference type="Proteomes" id="UP000663207">
    <property type="component" value="Chromosome"/>
</dbReference>
<dbReference type="PROSITE" id="PS51819">
    <property type="entry name" value="VOC"/>
    <property type="match status" value="1"/>
</dbReference>
<feature type="domain" description="VOC" evidence="1">
    <location>
        <begin position="2"/>
        <end position="113"/>
    </location>
</feature>
<accession>A0ABX7R3Q7</accession>
<dbReference type="SUPFAM" id="SSF54593">
    <property type="entry name" value="Glyoxalase/Bleomycin resistance protein/Dihydroxybiphenyl dioxygenase"/>
    <property type="match status" value="1"/>
</dbReference>
<name>A0ABX7R3Q7_9GAMM</name>
<protein>
    <submittedName>
        <fullName evidence="2">VOC family protein</fullName>
    </submittedName>
</protein>
<dbReference type="RefSeq" id="WP_207381091.1">
    <property type="nucleotide sequence ID" value="NZ_CP071502.1"/>
</dbReference>
<evidence type="ECO:0000313" key="3">
    <source>
        <dbReference type="Proteomes" id="UP000663207"/>
    </source>
</evidence>
<dbReference type="EMBL" id="CP071502">
    <property type="protein sequence ID" value="QSX37927.1"/>
    <property type="molecule type" value="Genomic_DNA"/>
</dbReference>
<reference evidence="2 3" key="1">
    <citation type="submission" date="2021-03" db="EMBL/GenBank/DDBJ databases">
        <title>Novel species identification of genus Shewanella.</title>
        <authorList>
            <person name="Liu G."/>
            <person name="Zhang Q."/>
        </authorList>
    </citation>
    <scope>NUCLEOTIDE SEQUENCE [LARGE SCALE GENOMIC DNA]</scope>
    <source>
        <strain evidence="2 3">FJAT-52962</strain>
    </source>
</reference>
<dbReference type="Pfam" id="PF00903">
    <property type="entry name" value="Glyoxalase"/>
    <property type="match status" value="1"/>
</dbReference>
<evidence type="ECO:0000259" key="1">
    <source>
        <dbReference type="PROSITE" id="PS51819"/>
    </source>
</evidence>
<organism evidence="2 3">
    <name type="scientific">Shewanella sedimentimangrovi</name>
    <dbReference type="NCBI Taxonomy" id="2814293"/>
    <lineage>
        <taxon>Bacteria</taxon>
        <taxon>Pseudomonadati</taxon>
        <taxon>Pseudomonadota</taxon>
        <taxon>Gammaproteobacteria</taxon>
        <taxon>Alteromonadales</taxon>
        <taxon>Shewanellaceae</taxon>
        <taxon>Shewanella</taxon>
    </lineage>
</organism>
<evidence type="ECO:0000313" key="2">
    <source>
        <dbReference type="EMBL" id="QSX37927.1"/>
    </source>
</evidence>
<dbReference type="InterPro" id="IPR037523">
    <property type="entry name" value="VOC_core"/>
</dbReference>
<keyword evidence="3" id="KW-1185">Reference proteome</keyword>